<evidence type="ECO:0008006" key="3">
    <source>
        <dbReference type="Google" id="ProtNLM"/>
    </source>
</evidence>
<comment type="caution">
    <text evidence="1">The sequence shown here is derived from an EMBL/GenBank/DDBJ whole genome shotgun (WGS) entry which is preliminary data.</text>
</comment>
<evidence type="ECO:0000313" key="2">
    <source>
        <dbReference type="Proteomes" id="UP000182842"/>
    </source>
</evidence>
<dbReference type="Proteomes" id="UP000182842">
    <property type="component" value="Unassembled WGS sequence"/>
</dbReference>
<sequence>MAQRLGVPRRWLIEFEHARVPNPEFSTILSALTELGLSLDVRKTPQPAELYEW</sequence>
<dbReference type="AlphaFoldDB" id="A0AA45V5E9"/>
<dbReference type="InterPro" id="IPR010982">
    <property type="entry name" value="Lambda_DNA-bd_dom_sf"/>
</dbReference>
<dbReference type="GO" id="GO:0003677">
    <property type="term" value="F:DNA binding"/>
    <property type="evidence" value="ECO:0007669"/>
    <property type="project" value="InterPro"/>
</dbReference>
<gene>
    <name evidence="1" type="ORF">SAMN04489748_0414</name>
</gene>
<evidence type="ECO:0000313" key="1">
    <source>
        <dbReference type="EMBL" id="SEB34094.1"/>
    </source>
</evidence>
<dbReference type="EMBL" id="FNRW01000002">
    <property type="protein sequence ID" value="SEB34094.1"/>
    <property type="molecule type" value="Genomic_DNA"/>
</dbReference>
<dbReference type="GeneID" id="69579159"/>
<dbReference type="RefSeq" id="WP_013582421.1">
    <property type="nucleotide sequence ID" value="NZ_FNRW01000002.1"/>
</dbReference>
<protein>
    <recommendedName>
        <fullName evidence="3">HTH cro/C1-type domain-containing protein</fullName>
    </recommendedName>
</protein>
<reference evidence="1 2" key="1">
    <citation type="submission" date="2016-10" db="EMBL/GenBank/DDBJ databases">
        <authorList>
            <person name="Varghese N."/>
            <person name="Submissions S."/>
        </authorList>
    </citation>
    <scope>NUCLEOTIDE SEQUENCE [LARGE SCALE GENOMIC DNA]</scope>
    <source>
        <strain evidence="1 2">DSM 20219</strain>
    </source>
</reference>
<proteinExistence type="predicted"/>
<dbReference type="SUPFAM" id="SSF47413">
    <property type="entry name" value="lambda repressor-like DNA-binding domains"/>
    <property type="match status" value="1"/>
</dbReference>
<accession>A0AA45V5E9</accession>
<name>A0AA45V5E9_BIFLN</name>
<organism evidence="1 2">
    <name type="scientific">Bifidobacterium longum</name>
    <dbReference type="NCBI Taxonomy" id="216816"/>
    <lineage>
        <taxon>Bacteria</taxon>
        <taxon>Bacillati</taxon>
        <taxon>Actinomycetota</taxon>
        <taxon>Actinomycetes</taxon>
        <taxon>Bifidobacteriales</taxon>
        <taxon>Bifidobacteriaceae</taxon>
        <taxon>Bifidobacterium</taxon>
    </lineage>
</organism>